<reference evidence="1 2" key="1">
    <citation type="journal article" date="2024" name="Proc. Natl. Acad. Sci. U.S.A.">
        <title>The evolutionary genomics of adaptation to stress in wild rhizobium bacteria.</title>
        <authorList>
            <person name="Kehlet-Delgado H."/>
            <person name="Montoya A.P."/>
            <person name="Jensen K.T."/>
            <person name="Wendlandt C.E."/>
            <person name="Dexheimer C."/>
            <person name="Roberts M."/>
            <person name="Torres Martinez L."/>
            <person name="Friesen M.L."/>
            <person name="Griffitts J.S."/>
            <person name="Porter S.S."/>
        </authorList>
    </citation>
    <scope>NUCLEOTIDE SEQUENCE [LARGE SCALE GENOMIC DNA]</scope>
    <source>
        <strain evidence="1 2">M0468</strain>
    </source>
</reference>
<comment type="caution">
    <text evidence="1">The sequence shown here is derived from an EMBL/GenBank/DDBJ whole genome shotgun (WGS) entry which is preliminary data.</text>
</comment>
<organism evidence="1 2">
    <name type="scientific">Mesorhizobium australicum</name>
    <dbReference type="NCBI Taxonomy" id="536018"/>
    <lineage>
        <taxon>Bacteria</taxon>
        <taxon>Pseudomonadati</taxon>
        <taxon>Pseudomonadota</taxon>
        <taxon>Alphaproteobacteria</taxon>
        <taxon>Hyphomicrobiales</taxon>
        <taxon>Phyllobacteriaceae</taxon>
        <taxon>Mesorhizobium</taxon>
    </lineage>
</organism>
<keyword evidence="2" id="KW-1185">Reference proteome</keyword>
<proteinExistence type="predicted"/>
<accession>A0ACC6SYN4</accession>
<dbReference type="EMBL" id="JAMYRI010000006">
    <property type="protein sequence ID" value="MER9284824.1"/>
    <property type="molecule type" value="Genomic_DNA"/>
</dbReference>
<evidence type="ECO:0000313" key="1">
    <source>
        <dbReference type="EMBL" id="MER9284824.1"/>
    </source>
</evidence>
<sequence>MFDPKKLLDDLLGSQVPGASGTVRDKAGQAVQMAKDNPLAAGALAAVLLGTGAGRQVTGAAVKLGGLAAIGGLAYKAYQNYKAGNAPEQAPAASEPELLPPPKDTAFHPSQAPQGEDEFTLTLVRAMISAAKADGHVDDEERRKIAGKLSLAGIGTDAEKFLMAELESPLDLDALVAGAHTDAQKLELYTASRLTIDPDSRAERGYLDLLAGRLGLPDALVDHVEATVSAAKVPAKEELHPIRAGKVKSAQAGLPALVFR</sequence>
<protein>
    <submittedName>
        <fullName evidence="1">Tellurite resistance TerB family protein</fullName>
    </submittedName>
</protein>
<dbReference type="Proteomes" id="UP001480082">
    <property type="component" value="Unassembled WGS sequence"/>
</dbReference>
<evidence type="ECO:0000313" key="2">
    <source>
        <dbReference type="Proteomes" id="UP001480082"/>
    </source>
</evidence>
<gene>
    <name evidence="1" type="ORF">NKI81_12780</name>
</gene>
<name>A0ACC6SYN4_9HYPH</name>